<evidence type="ECO:0000313" key="3">
    <source>
        <dbReference type="Proteomes" id="UP000504637"/>
    </source>
</evidence>
<dbReference type="RefSeq" id="XP_033457935.1">
    <property type="nucleotide sequence ID" value="XM_033605252.1"/>
</dbReference>
<dbReference type="InterPro" id="IPR050791">
    <property type="entry name" value="Aldo-Keto_reductase"/>
</dbReference>
<proteinExistence type="predicted"/>
<dbReference type="CDD" id="cd19077">
    <property type="entry name" value="AKR_AKR8A1-2"/>
    <property type="match status" value="1"/>
</dbReference>
<accession>A0A6J3M072</accession>
<dbReference type="PANTHER" id="PTHR43625:SF78">
    <property type="entry name" value="PYRIDOXAL REDUCTASE-RELATED"/>
    <property type="match status" value="1"/>
</dbReference>
<reference evidence="4" key="2">
    <citation type="submission" date="2020-04" db="EMBL/GenBank/DDBJ databases">
        <authorList>
            <consortium name="NCBI Genome Project"/>
        </authorList>
    </citation>
    <scope>NUCLEOTIDE SEQUENCE</scope>
    <source>
        <strain evidence="4">CBS 342.82</strain>
    </source>
</reference>
<keyword evidence="1" id="KW-0560">Oxidoreductase</keyword>
<sequence>MSSSLELVGKKIGPIGFGLMGFTWRESPPPQEQAFEAMRAAIANGCTFWNGGEFYGPPEYNSNVLLERYFEKYPEDADKIVLSIKGGADLKTMKPDGTPEGVRRTIDHTIKQLNGRKKLDIFEYARRDQNADFKLTLDTEKAEYLDTGKVGGICLSEVRAETIHEAVKHIKVVGVEVELSLFQTEVLENGVADACAKYNIPLIAYSPIGKGMLSGKIRTVDDIKGFEMLKHFPRFQPENLATNLKLVEQVEAMAKKKGCTPAQLAINWTIALGRRPGMPVIIPIPGATTVERVEENSKLIDITDEEMAEIDETLKNFTTAGARYPDHVPTDT</sequence>
<dbReference type="Proteomes" id="UP000504637">
    <property type="component" value="Unplaced"/>
</dbReference>
<reference evidence="4" key="1">
    <citation type="submission" date="2020-01" db="EMBL/GenBank/DDBJ databases">
        <authorList>
            <consortium name="DOE Joint Genome Institute"/>
            <person name="Haridas S."/>
            <person name="Albert R."/>
            <person name="Binder M."/>
            <person name="Bloem J."/>
            <person name="Labutti K."/>
            <person name="Salamov A."/>
            <person name="Andreopoulos B."/>
            <person name="Baker S.E."/>
            <person name="Barry K."/>
            <person name="Bills G."/>
            <person name="Bluhm B.H."/>
            <person name="Cannon C."/>
            <person name="Castanera R."/>
            <person name="Culley D.E."/>
            <person name="Daum C."/>
            <person name="Ezra D."/>
            <person name="Gonzalez J.B."/>
            <person name="Henrissat B."/>
            <person name="Kuo A."/>
            <person name="Liang C."/>
            <person name="Lipzen A."/>
            <person name="Lutzoni F."/>
            <person name="Magnuson J."/>
            <person name="Mondo S."/>
            <person name="Nolan M."/>
            <person name="Ohm R."/>
            <person name="Pangilinan J."/>
            <person name="Park H.-J."/>
            <person name="Ramirez L."/>
            <person name="Alfaro M."/>
            <person name="Sun H."/>
            <person name="Tritt A."/>
            <person name="Yoshinaga Y."/>
            <person name="Zwiers L.-H."/>
            <person name="Turgeon B.G."/>
            <person name="Goodwin S.B."/>
            <person name="Spatafora J.W."/>
            <person name="Crous P.W."/>
            <person name="Grigoriev I.V."/>
        </authorList>
    </citation>
    <scope>NUCLEOTIDE SEQUENCE</scope>
    <source>
        <strain evidence="4">CBS 342.82</strain>
    </source>
</reference>
<protein>
    <submittedName>
        <fullName evidence="4">Aldo/keto reductase</fullName>
    </submittedName>
</protein>
<evidence type="ECO:0000259" key="2">
    <source>
        <dbReference type="Pfam" id="PF00248"/>
    </source>
</evidence>
<dbReference type="GO" id="GO:0016491">
    <property type="term" value="F:oxidoreductase activity"/>
    <property type="evidence" value="ECO:0007669"/>
    <property type="project" value="UniProtKB-KW"/>
</dbReference>
<dbReference type="PANTHER" id="PTHR43625">
    <property type="entry name" value="AFLATOXIN B1 ALDEHYDE REDUCTASE"/>
    <property type="match status" value="1"/>
</dbReference>
<evidence type="ECO:0000313" key="4">
    <source>
        <dbReference type="RefSeq" id="XP_033457935.1"/>
    </source>
</evidence>
<dbReference type="GO" id="GO:0005737">
    <property type="term" value="C:cytoplasm"/>
    <property type="evidence" value="ECO:0007669"/>
    <property type="project" value="TreeGrafter"/>
</dbReference>
<dbReference type="InterPro" id="IPR036812">
    <property type="entry name" value="NAD(P)_OxRdtase_dom_sf"/>
</dbReference>
<gene>
    <name evidence="4" type="ORF">K489DRAFT_381947</name>
</gene>
<keyword evidence="3" id="KW-1185">Reference proteome</keyword>
<dbReference type="AlphaFoldDB" id="A0A6J3M072"/>
<feature type="domain" description="NADP-dependent oxidoreductase" evidence="2">
    <location>
        <begin position="14"/>
        <end position="313"/>
    </location>
</feature>
<dbReference type="SUPFAM" id="SSF51430">
    <property type="entry name" value="NAD(P)-linked oxidoreductase"/>
    <property type="match status" value="1"/>
</dbReference>
<dbReference type="GeneID" id="54363052"/>
<dbReference type="Gene3D" id="3.20.20.100">
    <property type="entry name" value="NADP-dependent oxidoreductase domain"/>
    <property type="match status" value="1"/>
</dbReference>
<organism evidence="4">
    <name type="scientific">Dissoconium aciculare CBS 342.82</name>
    <dbReference type="NCBI Taxonomy" id="1314786"/>
    <lineage>
        <taxon>Eukaryota</taxon>
        <taxon>Fungi</taxon>
        <taxon>Dikarya</taxon>
        <taxon>Ascomycota</taxon>
        <taxon>Pezizomycotina</taxon>
        <taxon>Dothideomycetes</taxon>
        <taxon>Dothideomycetidae</taxon>
        <taxon>Mycosphaerellales</taxon>
        <taxon>Dissoconiaceae</taxon>
        <taxon>Dissoconium</taxon>
    </lineage>
</organism>
<reference evidence="4" key="3">
    <citation type="submission" date="2025-08" db="UniProtKB">
        <authorList>
            <consortium name="RefSeq"/>
        </authorList>
    </citation>
    <scope>IDENTIFICATION</scope>
    <source>
        <strain evidence="4">CBS 342.82</strain>
    </source>
</reference>
<dbReference type="OrthoDB" id="37537at2759"/>
<name>A0A6J3M072_9PEZI</name>
<evidence type="ECO:0000256" key="1">
    <source>
        <dbReference type="ARBA" id="ARBA00023002"/>
    </source>
</evidence>
<dbReference type="Pfam" id="PF00248">
    <property type="entry name" value="Aldo_ket_red"/>
    <property type="match status" value="1"/>
</dbReference>
<dbReference type="InterPro" id="IPR023210">
    <property type="entry name" value="NADP_OxRdtase_dom"/>
</dbReference>